<dbReference type="GO" id="GO:0005634">
    <property type="term" value="C:nucleus"/>
    <property type="evidence" value="ECO:0007669"/>
    <property type="project" value="TreeGrafter"/>
</dbReference>
<dbReference type="PROSITE" id="PS50081">
    <property type="entry name" value="ZF_DAG_PE_2"/>
    <property type="match status" value="1"/>
</dbReference>
<dbReference type="GO" id="GO:0008270">
    <property type="term" value="F:zinc ion binding"/>
    <property type="evidence" value="ECO:0007669"/>
    <property type="project" value="UniProtKB-KW"/>
</dbReference>
<evidence type="ECO:0000259" key="11">
    <source>
        <dbReference type="PROSITE" id="PS50238"/>
    </source>
</evidence>
<dbReference type="GO" id="GO:0032154">
    <property type="term" value="C:cleavage furrow"/>
    <property type="evidence" value="ECO:0007669"/>
    <property type="project" value="TreeGrafter"/>
</dbReference>
<feature type="domain" description="Rho-GAP" evidence="11">
    <location>
        <begin position="231"/>
        <end position="429"/>
    </location>
</feature>
<keyword evidence="1" id="KW-0343">GTPase activation</keyword>
<keyword evidence="8" id="KW-0175">Coiled coil</keyword>
<keyword evidence="2" id="KW-0217">Developmental protein</keyword>
<evidence type="ECO:0000256" key="2">
    <source>
        <dbReference type="ARBA" id="ARBA00022473"/>
    </source>
</evidence>
<dbReference type="Gene3D" id="1.10.555.10">
    <property type="entry name" value="Rho GTPase activation protein"/>
    <property type="match status" value="1"/>
</dbReference>
<evidence type="ECO:0000259" key="10">
    <source>
        <dbReference type="PROSITE" id="PS50081"/>
    </source>
</evidence>
<protein>
    <submittedName>
        <fullName evidence="12">Si:ch1073-416j23.1</fullName>
    </submittedName>
</protein>
<dbReference type="CDD" id="cd20821">
    <property type="entry name" value="C1_MgcRacGAP"/>
    <property type="match status" value="1"/>
</dbReference>
<keyword evidence="4" id="KW-0863">Zinc-finger</keyword>
<evidence type="ECO:0000256" key="5">
    <source>
        <dbReference type="ARBA" id="ARBA00022782"/>
    </source>
</evidence>
<dbReference type="Pfam" id="PF00130">
    <property type="entry name" value="C1_1"/>
    <property type="match status" value="1"/>
</dbReference>
<dbReference type="PROSITE" id="PS50238">
    <property type="entry name" value="RHOGAP"/>
    <property type="match status" value="1"/>
</dbReference>
<evidence type="ECO:0000256" key="9">
    <source>
        <dbReference type="SAM" id="MobiDB-lite"/>
    </source>
</evidence>
<dbReference type="Pfam" id="PF00620">
    <property type="entry name" value="RhoGAP"/>
    <property type="match status" value="1"/>
</dbReference>
<keyword evidence="5" id="KW-0221">Differentiation</keyword>
<dbReference type="Gene3D" id="3.30.60.20">
    <property type="match status" value="1"/>
</dbReference>
<reference evidence="12" key="1">
    <citation type="submission" date="2025-08" db="UniProtKB">
        <authorList>
            <consortium name="Ensembl"/>
        </authorList>
    </citation>
    <scope>IDENTIFICATION</scope>
</reference>
<dbReference type="GO" id="GO:0030154">
    <property type="term" value="P:cell differentiation"/>
    <property type="evidence" value="ECO:0007669"/>
    <property type="project" value="UniProtKB-KW"/>
</dbReference>
<proteinExistence type="predicted"/>
<dbReference type="SUPFAM" id="SSF57889">
    <property type="entry name" value="Cysteine-rich domain"/>
    <property type="match status" value="1"/>
</dbReference>
<evidence type="ECO:0000256" key="8">
    <source>
        <dbReference type="SAM" id="Coils"/>
    </source>
</evidence>
<dbReference type="GO" id="GO:0030496">
    <property type="term" value="C:midbody"/>
    <property type="evidence" value="ECO:0007669"/>
    <property type="project" value="TreeGrafter"/>
</dbReference>
<sequence length="477" mass="53860">MGDSRQMLGGSYASMVFPAPNVPAEFLDVVKNFEAVRKRWLHAELELKKYKELLVKSDVAKASLEIKLKHARNQLDVEMQKRHKIEADYHRLSVIDESSFLSHSDISYDCTDDDVVRSTPLYWQDSPSKIMKTSFRLNHICFLIVMESSFCPTEPLLISSDQTSFWSSNNDMLVELEAPLEERDFPTVEPQNTLRHVFVSKTVIRPETCAPCGKRIRFGKMAVKCRNCQLVAHSECKQKFPNGCSSPSARIGSGAQMVPLACLTVKTPLVRCLYRVPGGERPLRDLREQIRRGKPSLMLHKVHDIHVVCGLLKDFLRRLKEPLITFRLHQTFMEASGKMDEDNGSAVLYRAISELPKVNRDTLAFIMIHLHKVMRSPHCQMDKKNIGRVFGPAIVGHSMPEPSPSTILRDSAVQPKVCFAISLGFEPVPSGYVHTAHDLSRFFQPLTSPEINNLNKITSPGSLRGRIKHMGNASSSK</sequence>
<evidence type="ECO:0000313" key="13">
    <source>
        <dbReference type="Proteomes" id="UP000265020"/>
    </source>
</evidence>
<evidence type="ECO:0000256" key="6">
    <source>
        <dbReference type="ARBA" id="ARBA00022833"/>
    </source>
</evidence>
<dbReference type="GeneTree" id="ENSGT00940000154610"/>
<dbReference type="PROSITE" id="PS00479">
    <property type="entry name" value="ZF_DAG_PE_1"/>
    <property type="match status" value="1"/>
</dbReference>
<evidence type="ECO:0000313" key="12">
    <source>
        <dbReference type="Ensembl" id="ENSCVAP00000016025.1"/>
    </source>
</evidence>
<feature type="domain" description="Phorbol-ester/DAG-type" evidence="10">
    <location>
        <begin position="195"/>
        <end position="244"/>
    </location>
</feature>
<dbReference type="FunFam" id="3.30.60.20:FF:000033">
    <property type="entry name" value="Rac GTPase-activating protein 1"/>
    <property type="match status" value="1"/>
</dbReference>
<feature type="region of interest" description="Disordered" evidence="9">
    <location>
        <begin position="458"/>
        <end position="477"/>
    </location>
</feature>
<dbReference type="AlphaFoldDB" id="A0A3Q2G233"/>
<evidence type="ECO:0000256" key="3">
    <source>
        <dbReference type="ARBA" id="ARBA00022723"/>
    </source>
</evidence>
<keyword evidence="13" id="KW-1185">Reference proteome</keyword>
<dbReference type="GO" id="GO:0051256">
    <property type="term" value="P:mitotic spindle midzone assembly"/>
    <property type="evidence" value="ECO:0007669"/>
    <property type="project" value="TreeGrafter"/>
</dbReference>
<dbReference type="Proteomes" id="UP000265020">
    <property type="component" value="Unassembled WGS sequence"/>
</dbReference>
<dbReference type="SUPFAM" id="SSF48350">
    <property type="entry name" value="GTPase activation domain, GAP"/>
    <property type="match status" value="1"/>
</dbReference>
<dbReference type="SMART" id="SM00324">
    <property type="entry name" value="RhoGAP"/>
    <property type="match status" value="1"/>
</dbReference>
<evidence type="ECO:0000256" key="7">
    <source>
        <dbReference type="ARBA" id="ARBA00022871"/>
    </source>
</evidence>
<dbReference type="GO" id="GO:0007266">
    <property type="term" value="P:Rho protein signal transduction"/>
    <property type="evidence" value="ECO:0007669"/>
    <property type="project" value="TreeGrafter"/>
</dbReference>
<reference evidence="12" key="2">
    <citation type="submission" date="2025-09" db="UniProtKB">
        <authorList>
            <consortium name="Ensembl"/>
        </authorList>
    </citation>
    <scope>IDENTIFICATION</scope>
</reference>
<feature type="coiled-coil region" evidence="8">
    <location>
        <begin position="61"/>
        <end position="88"/>
    </location>
</feature>
<dbReference type="Ensembl" id="ENSCVAT00000024273.1">
    <property type="protein sequence ID" value="ENSCVAP00000016025.1"/>
    <property type="gene ID" value="ENSCVAG00000018940.1"/>
</dbReference>
<dbReference type="GO" id="GO:0005096">
    <property type="term" value="F:GTPase activator activity"/>
    <property type="evidence" value="ECO:0007669"/>
    <property type="project" value="UniProtKB-KW"/>
</dbReference>
<dbReference type="SMART" id="SM00109">
    <property type="entry name" value="C1"/>
    <property type="match status" value="1"/>
</dbReference>
<dbReference type="PANTHER" id="PTHR46199:SF2">
    <property type="entry name" value="RAC GTPASE-ACTIVATING PROTEIN 1"/>
    <property type="match status" value="1"/>
</dbReference>
<dbReference type="InterPro" id="IPR000198">
    <property type="entry name" value="RhoGAP_dom"/>
</dbReference>
<keyword evidence="6" id="KW-0862">Zinc</keyword>
<dbReference type="PANTHER" id="PTHR46199">
    <property type="entry name" value="RAC GTPASE-ACTIVATING PROTEIN 1"/>
    <property type="match status" value="1"/>
</dbReference>
<dbReference type="InterPro" id="IPR002219">
    <property type="entry name" value="PKC_DAG/PE"/>
</dbReference>
<dbReference type="GO" id="GO:0051233">
    <property type="term" value="C:spindle midzone"/>
    <property type="evidence" value="ECO:0007669"/>
    <property type="project" value="TreeGrafter"/>
</dbReference>
<name>A0A3Q2G233_CYPVA</name>
<keyword evidence="3" id="KW-0479">Metal-binding</keyword>
<keyword evidence="7" id="KW-0744">Spermatogenesis</keyword>
<dbReference type="InterPro" id="IPR046349">
    <property type="entry name" value="C1-like_sf"/>
</dbReference>
<dbReference type="InterPro" id="IPR008936">
    <property type="entry name" value="Rho_GTPase_activation_prot"/>
</dbReference>
<evidence type="ECO:0000256" key="1">
    <source>
        <dbReference type="ARBA" id="ARBA00022468"/>
    </source>
</evidence>
<dbReference type="GO" id="GO:0000281">
    <property type="term" value="P:mitotic cytokinesis"/>
    <property type="evidence" value="ECO:0007669"/>
    <property type="project" value="TreeGrafter"/>
</dbReference>
<dbReference type="STRING" id="28743.ENSCVAP00000016025"/>
<dbReference type="GO" id="GO:0007283">
    <property type="term" value="P:spermatogenesis"/>
    <property type="evidence" value="ECO:0007669"/>
    <property type="project" value="UniProtKB-KW"/>
</dbReference>
<organism evidence="12 13">
    <name type="scientific">Cyprinodon variegatus</name>
    <name type="common">Sheepshead minnow</name>
    <dbReference type="NCBI Taxonomy" id="28743"/>
    <lineage>
        <taxon>Eukaryota</taxon>
        <taxon>Metazoa</taxon>
        <taxon>Chordata</taxon>
        <taxon>Craniata</taxon>
        <taxon>Vertebrata</taxon>
        <taxon>Euteleostomi</taxon>
        <taxon>Actinopterygii</taxon>
        <taxon>Neopterygii</taxon>
        <taxon>Teleostei</taxon>
        <taxon>Neoteleostei</taxon>
        <taxon>Acanthomorphata</taxon>
        <taxon>Ovalentaria</taxon>
        <taxon>Atherinomorphae</taxon>
        <taxon>Cyprinodontiformes</taxon>
        <taxon>Cyprinodontidae</taxon>
        <taxon>Cyprinodon</taxon>
    </lineage>
</organism>
<dbReference type="GO" id="GO:0097149">
    <property type="term" value="C:centralspindlin complex"/>
    <property type="evidence" value="ECO:0007669"/>
    <property type="project" value="TreeGrafter"/>
</dbReference>
<evidence type="ECO:0000256" key="4">
    <source>
        <dbReference type="ARBA" id="ARBA00022771"/>
    </source>
</evidence>
<accession>A0A3Q2G233</accession>